<evidence type="ECO:0000313" key="1">
    <source>
        <dbReference type="EMBL" id="PIA34787.1"/>
    </source>
</evidence>
<proteinExistence type="predicted"/>
<dbReference type="Proteomes" id="UP000230069">
    <property type="component" value="Unassembled WGS sequence"/>
</dbReference>
<dbReference type="AlphaFoldDB" id="A0A2G5CV56"/>
<evidence type="ECO:0000313" key="2">
    <source>
        <dbReference type="Proteomes" id="UP000230069"/>
    </source>
</evidence>
<dbReference type="OrthoDB" id="10395501at2759"/>
<keyword evidence="2" id="KW-1185">Reference proteome</keyword>
<accession>A0A2G5CV56</accession>
<gene>
    <name evidence="1" type="ORF">AQUCO_03700216v1</name>
</gene>
<organism evidence="1 2">
    <name type="scientific">Aquilegia coerulea</name>
    <name type="common">Rocky mountain columbine</name>
    <dbReference type="NCBI Taxonomy" id="218851"/>
    <lineage>
        <taxon>Eukaryota</taxon>
        <taxon>Viridiplantae</taxon>
        <taxon>Streptophyta</taxon>
        <taxon>Embryophyta</taxon>
        <taxon>Tracheophyta</taxon>
        <taxon>Spermatophyta</taxon>
        <taxon>Magnoliopsida</taxon>
        <taxon>Ranunculales</taxon>
        <taxon>Ranunculaceae</taxon>
        <taxon>Thalictroideae</taxon>
        <taxon>Aquilegia</taxon>
    </lineage>
</organism>
<dbReference type="InParanoid" id="A0A2G5CV56"/>
<name>A0A2G5CV56_AQUCA</name>
<sequence length="82" mass="8938">MAATKLAASVVVDLIATPILRCRAAPFSAVIPPPSVCTPKRRISITLDTIIEEESMDLLMADNHPHTYPTSSSSCWTINLWT</sequence>
<reference evidence="1 2" key="1">
    <citation type="submission" date="2017-09" db="EMBL/GenBank/DDBJ databases">
        <title>WGS assembly of Aquilegia coerulea Goldsmith.</title>
        <authorList>
            <person name="Hodges S."/>
            <person name="Kramer E."/>
            <person name="Nordborg M."/>
            <person name="Tomkins J."/>
            <person name="Borevitz J."/>
            <person name="Derieg N."/>
            <person name="Yan J."/>
            <person name="Mihaltcheva S."/>
            <person name="Hayes R.D."/>
            <person name="Rokhsar D."/>
        </authorList>
    </citation>
    <scope>NUCLEOTIDE SEQUENCE [LARGE SCALE GENOMIC DNA]</scope>
    <source>
        <strain evidence="2">cv. Goldsmith</strain>
    </source>
</reference>
<dbReference type="EMBL" id="KZ305054">
    <property type="protein sequence ID" value="PIA34787.1"/>
    <property type="molecule type" value="Genomic_DNA"/>
</dbReference>
<protein>
    <submittedName>
        <fullName evidence="1">Uncharacterized protein</fullName>
    </submittedName>
</protein>